<gene>
    <name evidence="1" type="ORF">AXG93_4461s1130</name>
</gene>
<proteinExistence type="predicted"/>
<organism evidence="1 2">
    <name type="scientific">Marchantia polymorpha subsp. ruderalis</name>
    <dbReference type="NCBI Taxonomy" id="1480154"/>
    <lineage>
        <taxon>Eukaryota</taxon>
        <taxon>Viridiplantae</taxon>
        <taxon>Streptophyta</taxon>
        <taxon>Embryophyta</taxon>
        <taxon>Marchantiophyta</taxon>
        <taxon>Marchantiopsida</taxon>
        <taxon>Marchantiidae</taxon>
        <taxon>Marchantiales</taxon>
        <taxon>Marchantiaceae</taxon>
        <taxon>Marchantia</taxon>
    </lineage>
</organism>
<comment type="caution">
    <text evidence="1">The sequence shown here is derived from an EMBL/GenBank/DDBJ whole genome shotgun (WGS) entry which is preliminary data.</text>
</comment>
<dbReference type="AlphaFoldDB" id="A0A176WQN1"/>
<protein>
    <submittedName>
        <fullName evidence="1">Uncharacterized protein</fullName>
    </submittedName>
</protein>
<name>A0A176WQN1_MARPO</name>
<sequence>MNRVGKASAAVQISSVRVGLCGSSSEFREERCLGAPPEGAGASSGIATLTLYDLRQGTATRPPSAAPLMHKLSPTAIIFWALNFRSRDWLEDFEAETRSLGRINRADSVTLREGGSRAALWISGSCGLRTDPQVGRSLGLATVLSGLAVTRLTGPRERLDSRCDMSLSLVWKTIERPGREDSAWVNKALATPQLLLASLPNRPTAQVKKATPLPPRDPDPESESFAFPRLSLLLHSPDWLTELEAPEIYLRSRARVIIHIRYGII</sequence>
<dbReference type="EMBL" id="LVLJ01000253">
    <property type="protein sequence ID" value="OAE35134.1"/>
    <property type="molecule type" value="Genomic_DNA"/>
</dbReference>
<dbReference type="Proteomes" id="UP000077202">
    <property type="component" value="Unassembled WGS sequence"/>
</dbReference>
<accession>A0A176WQN1</accession>
<evidence type="ECO:0000313" key="2">
    <source>
        <dbReference type="Proteomes" id="UP000077202"/>
    </source>
</evidence>
<keyword evidence="2" id="KW-1185">Reference proteome</keyword>
<evidence type="ECO:0000313" key="1">
    <source>
        <dbReference type="EMBL" id="OAE35134.1"/>
    </source>
</evidence>
<reference evidence="1" key="1">
    <citation type="submission" date="2016-03" db="EMBL/GenBank/DDBJ databases">
        <title>Mechanisms controlling the formation of the plant cell surface in tip-growing cells are functionally conserved among land plants.</title>
        <authorList>
            <person name="Honkanen S."/>
            <person name="Jones V.A."/>
            <person name="Morieri G."/>
            <person name="Champion C."/>
            <person name="Hetherington A.J."/>
            <person name="Kelly S."/>
            <person name="Saint-Marcoux D."/>
            <person name="Proust H."/>
            <person name="Prescott H."/>
            <person name="Dolan L."/>
        </authorList>
    </citation>
    <scope>NUCLEOTIDE SEQUENCE [LARGE SCALE GENOMIC DNA]</scope>
    <source>
        <tissue evidence="1">Whole gametophyte</tissue>
    </source>
</reference>